<dbReference type="PROSITE" id="PS50011">
    <property type="entry name" value="PROTEIN_KINASE_DOM"/>
    <property type="match status" value="1"/>
</dbReference>
<dbReference type="PROSITE" id="PS51285">
    <property type="entry name" value="AGC_KINASE_CTER"/>
    <property type="match status" value="1"/>
</dbReference>
<evidence type="ECO:0000256" key="6">
    <source>
        <dbReference type="ARBA" id="ARBA00022840"/>
    </source>
</evidence>
<evidence type="ECO:0000256" key="5">
    <source>
        <dbReference type="ARBA" id="ARBA00022777"/>
    </source>
</evidence>
<dbReference type="PROSITE" id="PS00107">
    <property type="entry name" value="PROTEIN_KINASE_ATP"/>
    <property type="match status" value="1"/>
</dbReference>
<evidence type="ECO:0000256" key="2">
    <source>
        <dbReference type="ARBA" id="ARBA00022553"/>
    </source>
</evidence>
<keyword evidence="6 7" id="KW-0067">ATP-binding</keyword>
<dbReference type="CDD" id="cd05123">
    <property type="entry name" value="STKc_AGC"/>
    <property type="match status" value="1"/>
</dbReference>
<dbReference type="InterPro" id="IPR000961">
    <property type="entry name" value="AGC-kinase_C"/>
</dbReference>
<keyword evidence="2" id="KW-0597">Phosphoprotein</keyword>
<dbReference type="Gene3D" id="3.30.200.20">
    <property type="entry name" value="Phosphorylase Kinase, domain 1"/>
    <property type="match status" value="1"/>
</dbReference>
<dbReference type="InterPro" id="IPR017441">
    <property type="entry name" value="Protein_kinase_ATP_BS"/>
</dbReference>
<evidence type="ECO:0000313" key="12">
    <source>
        <dbReference type="EMBL" id="KAJ8600394.1"/>
    </source>
</evidence>
<dbReference type="GO" id="GO:0005524">
    <property type="term" value="F:ATP binding"/>
    <property type="evidence" value="ECO:0007669"/>
    <property type="project" value="UniProtKB-UniRule"/>
</dbReference>
<feature type="binding site" evidence="7">
    <location>
        <position position="142"/>
    </location>
    <ligand>
        <name>ATP</name>
        <dbReference type="ChEBI" id="CHEBI:30616"/>
    </ligand>
</feature>
<feature type="region of interest" description="Disordered" evidence="9">
    <location>
        <begin position="1"/>
        <end position="53"/>
    </location>
</feature>
<feature type="domain" description="AGC-kinase C-terminal" evidence="11">
    <location>
        <begin position="402"/>
        <end position="473"/>
    </location>
</feature>
<evidence type="ECO:0000256" key="9">
    <source>
        <dbReference type="SAM" id="MobiDB-lite"/>
    </source>
</evidence>
<reference evidence="12" key="1">
    <citation type="submission" date="2023-01" db="EMBL/GenBank/DDBJ databases">
        <title>Metagenome sequencing of chrysophaentin producing Chrysophaeum taylorii.</title>
        <authorList>
            <person name="Davison J."/>
            <person name="Bewley C."/>
        </authorList>
    </citation>
    <scope>NUCLEOTIDE SEQUENCE</scope>
    <source>
        <strain evidence="12">NIES-1699</strain>
    </source>
</reference>
<gene>
    <name evidence="12" type="ORF">CTAYLR_001415</name>
</gene>
<evidence type="ECO:0000256" key="7">
    <source>
        <dbReference type="PROSITE-ProRule" id="PRU10141"/>
    </source>
</evidence>
<evidence type="ECO:0000259" key="10">
    <source>
        <dbReference type="PROSITE" id="PS50011"/>
    </source>
</evidence>
<proteinExistence type="inferred from homology"/>
<accession>A0AAD7UAZ1</accession>
<evidence type="ECO:0000256" key="8">
    <source>
        <dbReference type="RuleBase" id="RU000304"/>
    </source>
</evidence>
<organism evidence="12 13">
    <name type="scientific">Chrysophaeum taylorii</name>
    <dbReference type="NCBI Taxonomy" id="2483200"/>
    <lineage>
        <taxon>Eukaryota</taxon>
        <taxon>Sar</taxon>
        <taxon>Stramenopiles</taxon>
        <taxon>Ochrophyta</taxon>
        <taxon>Pelagophyceae</taxon>
        <taxon>Pelagomonadales</taxon>
        <taxon>Pelagomonadaceae</taxon>
        <taxon>Chrysophaeum</taxon>
    </lineage>
</organism>
<evidence type="ECO:0000256" key="3">
    <source>
        <dbReference type="ARBA" id="ARBA00022679"/>
    </source>
</evidence>
<dbReference type="AlphaFoldDB" id="A0AAD7UAZ1"/>
<feature type="compositionally biased region" description="Acidic residues" evidence="9">
    <location>
        <begin position="13"/>
        <end position="22"/>
    </location>
</feature>
<dbReference type="InterPro" id="IPR000719">
    <property type="entry name" value="Prot_kinase_dom"/>
</dbReference>
<dbReference type="PROSITE" id="PS00108">
    <property type="entry name" value="PROTEIN_KINASE_ST"/>
    <property type="match status" value="1"/>
</dbReference>
<evidence type="ECO:0000259" key="11">
    <source>
        <dbReference type="PROSITE" id="PS51285"/>
    </source>
</evidence>
<name>A0AAD7UAZ1_9STRA</name>
<dbReference type="Gene3D" id="1.10.510.10">
    <property type="entry name" value="Transferase(Phosphotransferase) domain 1"/>
    <property type="match status" value="1"/>
</dbReference>
<keyword evidence="5" id="KW-0418">Kinase</keyword>
<dbReference type="SMART" id="SM00133">
    <property type="entry name" value="S_TK_X"/>
    <property type="match status" value="1"/>
</dbReference>
<sequence>MSAKKKTSFAERSEEEPGDEDNAWDKALGSGAIEKMSHTRNQSVYDNGARPIDGRRENAAMEASARKQQQHQKRWWCACGSAADVAEVPEAEYDGDKELRDPQGGVTYTIEKVIGEGGFSKVLLVHAKEGHSHVNRTVYAAKIIPKAHLKMAGDSFVKATMLERNILGDVGHPFILKLYHAFQEKDRLVLIVDFCVGGSVHFHVNLSVKRTGTGLDEMRSGFYVAEIALALGHLHKHGIVHRDLKLENVLLKSTGHLVICDFGTSKLLRPQRDAAGGGGSFARSDIPLSRRKGLQTYTKSIIGTPAYMAPEMLLEQPYNFSVDWWALGVTLFTMLRAKLPFDGGTHNDEEKMLWRIVKSRPRYDPNWTQPTLNLIQSLLQKLPKTRVCSLRDLKKADFFKQHGMDWTALEEERLQPPFLPTLASGDDTTYIPTKYATAPLPSRSNVPYQKGDSMRKIFRDFSHRASFEADDQESKHPVA</sequence>
<keyword evidence="4 7" id="KW-0547">Nucleotide-binding</keyword>
<evidence type="ECO:0000256" key="1">
    <source>
        <dbReference type="ARBA" id="ARBA00022527"/>
    </source>
</evidence>
<dbReference type="Pfam" id="PF00069">
    <property type="entry name" value="Pkinase"/>
    <property type="match status" value="1"/>
</dbReference>
<comment type="caution">
    <text evidence="12">The sequence shown here is derived from an EMBL/GenBank/DDBJ whole genome shotgun (WGS) entry which is preliminary data.</text>
</comment>
<dbReference type="PANTHER" id="PTHR24351">
    <property type="entry name" value="RIBOSOMAL PROTEIN S6 KINASE"/>
    <property type="match status" value="1"/>
</dbReference>
<keyword evidence="3" id="KW-0808">Transferase</keyword>
<dbReference type="Proteomes" id="UP001230188">
    <property type="component" value="Unassembled WGS sequence"/>
</dbReference>
<protein>
    <submittedName>
        <fullName evidence="12">Uncharacterized protein</fullName>
    </submittedName>
</protein>
<feature type="domain" description="Protein kinase" evidence="10">
    <location>
        <begin position="108"/>
        <end position="399"/>
    </location>
</feature>
<dbReference type="SMART" id="SM00220">
    <property type="entry name" value="S_TKc"/>
    <property type="match status" value="1"/>
</dbReference>
<keyword evidence="13" id="KW-1185">Reference proteome</keyword>
<dbReference type="InterPro" id="IPR011009">
    <property type="entry name" value="Kinase-like_dom_sf"/>
</dbReference>
<keyword evidence="1 8" id="KW-0723">Serine/threonine-protein kinase</keyword>
<evidence type="ECO:0000313" key="13">
    <source>
        <dbReference type="Proteomes" id="UP001230188"/>
    </source>
</evidence>
<evidence type="ECO:0000256" key="4">
    <source>
        <dbReference type="ARBA" id="ARBA00022741"/>
    </source>
</evidence>
<comment type="similarity">
    <text evidence="8">Belongs to the protein kinase superfamily.</text>
</comment>
<dbReference type="SUPFAM" id="SSF56112">
    <property type="entry name" value="Protein kinase-like (PK-like)"/>
    <property type="match status" value="1"/>
</dbReference>
<dbReference type="GO" id="GO:0004674">
    <property type="term" value="F:protein serine/threonine kinase activity"/>
    <property type="evidence" value="ECO:0007669"/>
    <property type="project" value="UniProtKB-KW"/>
</dbReference>
<dbReference type="InterPro" id="IPR045270">
    <property type="entry name" value="STKc_AGC"/>
</dbReference>
<dbReference type="EMBL" id="JAQMWT010000523">
    <property type="protein sequence ID" value="KAJ8600394.1"/>
    <property type="molecule type" value="Genomic_DNA"/>
</dbReference>
<dbReference type="InterPro" id="IPR008271">
    <property type="entry name" value="Ser/Thr_kinase_AS"/>
</dbReference>